<dbReference type="SMART" id="SM00349">
    <property type="entry name" value="KRAB"/>
    <property type="match status" value="1"/>
</dbReference>
<dbReference type="PANTHER" id="PTHR23232">
    <property type="entry name" value="KRAB DOMAIN C2H2 ZINC FINGER"/>
    <property type="match status" value="1"/>
</dbReference>
<proteinExistence type="predicted"/>
<dbReference type="PANTHER" id="PTHR23232:SF158">
    <property type="entry name" value="KRAB DOMAIN-CONTAINING PROTEIN 5"/>
    <property type="match status" value="1"/>
</dbReference>
<accession>A0A8C5YWF1</accession>
<sequence>MELETIMDVAMQFSQEECECLDPALWNLYRDVMQENYRNLDFLGLSIYKLSLTTFLEQMKKVAALLPTTQKGLKVPVAQHPHQH</sequence>
<dbReference type="InterPro" id="IPR036051">
    <property type="entry name" value="KRAB_dom_sf"/>
</dbReference>
<dbReference type="InterPro" id="IPR001909">
    <property type="entry name" value="KRAB"/>
</dbReference>
<dbReference type="CDD" id="cd07765">
    <property type="entry name" value="KRAB_A-box"/>
    <property type="match status" value="1"/>
</dbReference>
<protein>
    <recommendedName>
        <fullName evidence="1">KRAB domain-containing protein</fullName>
    </recommendedName>
</protein>
<dbReference type="InterPro" id="IPR050169">
    <property type="entry name" value="Krueppel_C2H2_ZnF"/>
</dbReference>
<dbReference type="Ensembl" id="ENSMMMT00000006603.1">
    <property type="protein sequence ID" value="ENSMMMP00000005805.1"/>
    <property type="gene ID" value="ENSMMMG00000005220.1"/>
</dbReference>
<evidence type="ECO:0000313" key="2">
    <source>
        <dbReference type="Ensembl" id="ENSMMMP00000005805.1"/>
    </source>
</evidence>
<reference evidence="2" key="1">
    <citation type="submission" date="2025-08" db="UniProtKB">
        <authorList>
            <consortium name="Ensembl"/>
        </authorList>
    </citation>
    <scope>IDENTIFICATION</scope>
</reference>
<dbReference type="PROSITE" id="PS50805">
    <property type="entry name" value="KRAB"/>
    <property type="match status" value="1"/>
</dbReference>
<dbReference type="Pfam" id="PF01352">
    <property type="entry name" value="KRAB"/>
    <property type="match status" value="1"/>
</dbReference>
<keyword evidence="3" id="KW-1185">Reference proteome</keyword>
<dbReference type="Proteomes" id="UP000694407">
    <property type="component" value="Unplaced"/>
</dbReference>
<name>A0A8C5YWF1_MARMA</name>
<reference evidence="2" key="2">
    <citation type="submission" date="2025-09" db="UniProtKB">
        <authorList>
            <consortium name="Ensembl"/>
        </authorList>
    </citation>
    <scope>IDENTIFICATION</scope>
</reference>
<organism evidence="2 3">
    <name type="scientific">Marmota marmota marmota</name>
    <name type="common">Alpine marmot</name>
    <dbReference type="NCBI Taxonomy" id="9994"/>
    <lineage>
        <taxon>Eukaryota</taxon>
        <taxon>Metazoa</taxon>
        <taxon>Chordata</taxon>
        <taxon>Craniata</taxon>
        <taxon>Vertebrata</taxon>
        <taxon>Euteleostomi</taxon>
        <taxon>Mammalia</taxon>
        <taxon>Eutheria</taxon>
        <taxon>Euarchontoglires</taxon>
        <taxon>Glires</taxon>
        <taxon>Rodentia</taxon>
        <taxon>Sciuromorpha</taxon>
        <taxon>Sciuridae</taxon>
        <taxon>Xerinae</taxon>
        <taxon>Marmotini</taxon>
        <taxon>Marmota</taxon>
    </lineage>
</organism>
<evidence type="ECO:0000313" key="3">
    <source>
        <dbReference type="Proteomes" id="UP000694407"/>
    </source>
</evidence>
<dbReference type="Gene3D" id="6.10.140.140">
    <property type="match status" value="1"/>
</dbReference>
<dbReference type="GeneTree" id="ENSGT01150000286936"/>
<dbReference type="SUPFAM" id="SSF109640">
    <property type="entry name" value="KRAB domain (Kruppel-associated box)"/>
    <property type="match status" value="1"/>
</dbReference>
<feature type="domain" description="KRAB" evidence="1">
    <location>
        <begin position="4"/>
        <end position="75"/>
    </location>
</feature>
<dbReference type="AlphaFoldDB" id="A0A8C5YWF1"/>
<dbReference type="GO" id="GO:0006355">
    <property type="term" value="P:regulation of DNA-templated transcription"/>
    <property type="evidence" value="ECO:0007669"/>
    <property type="project" value="InterPro"/>
</dbReference>
<evidence type="ECO:0000259" key="1">
    <source>
        <dbReference type="PROSITE" id="PS50805"/>
    </source>
</evidence>